<organism evidence="11 12">
    <name type="scientific">Crotalus adamanteus</name>
    <name type="common">Eastern diamondback rattlesnake</name>
    <dbReference type="NCBI Taxonomy" id="8729"/>
    <lineage>
        <taxon>Eukaryota</taxon>
        <taxon>Metazoa</taxon>
        <taxon>Chordata</taxon>
        <taxon>Craniata</taxon>
        <taxon>Vertebrata</taxon>
        <taxon>Euteleostomi</taxon>
        <taxon>Lepidosauria</taxon>
        <taxon>Squamata</taxon>
        <taxon>Bifurcata</taxon>
        <taxon>Unidentata</taxon>
        <taxon>Episquamata</taxon>
        <taxon>Toxicofera</taxon>
        <taxon>Serpentes</taxon>
        <taxon>Colubroidea</taxon>
        <taxon>Viperidae</taxon>
        <taxon>Crotalinae</taxon>
        <taxon>Crotalus</taxon>
    </lineage>
</organism>
<dbReference type="CDD" id="cd00190">
    <property type="entry name" value="Tryp_SPc"/>
    <property type="match status" value="1"/>
</dbReference>
<dbReference type="EMBL" id="JAOTOJ010000002">
    <property type="protein sequence ID" value="KAK9407156.1"/>
    <property type="molecule type" value="Genomic_DNA"/>
</dbReference>
<dbReference type="FunFam" id="2.40.10.10:FF:000003">
    <property type="entry name" value="Transmembrane serine protease 3"/>
    <property type="match status" value="1"/>
</dbReference>
<comment type="subcellular location">
    <subcellularLocation>
        <location evidence="1">Secreted</location>
    </subcellularLocation>
</comment>
<evidence type="ECO:0000256" key="9">
    <source>
        <dbReference type="SAM" id="SignalP"/>
    </source>
</evidence>
<evidence type="ECO:0000256" key="7">
    <source>
        <dbReference type="ARBA" id="ARBA00022825"/>
    </source>
</evidence>
<comment type="caution">
    <text evidence="11">The sequence shown here is derived from an EMBL/GenBank/DDBJ whole genome shotgun (WGS) entry which is preliminary data.</text>
</comment>
<sequence length="311" mass="35735">MSRNFSAAAFSFWALLVLFREAAPKALNFTDGCGARPAIVTVTAETQIVGGHIAQLGAWPWQVSLQIYRVPSGRYRHVCGGSLINNNSVLTVARCIKKWVNPEYWRVMIGLHHLYKPHSHTISRRVKSIIVHSGFKRDSYENDIAMFKLVKLVEYNKYIQPICLPHNSHLVTDKNPCYISGWRNRKKKDKIKIELQEARAIIIPLYVCNKYEWYKEKLPTDMICASSSTNTCMEDSGGPLMCYFPSVSQYYLIGITSFATGCNQDKYPGLYTRTVSYRKWIDFHLHDKTTTTVNIQSILVPLTMEWIIFHL</sequence>
<evidence type="ECO:0000259" key="10">
    <source>
        <dbReference type="PROSITE" id="PS50240"/>
    </source>
</evidence>
<dbReference type="InterPro" id="IPR001314">
    <property type="entry name" value="Peptidase_S1A"/>
</dbReference>
<dbReference type="Proteomes" id="UP001474421">
    <property type="component" value="Unassembled WGS sequence"/>
</dbReference>
<evidence type="ECO:0000256" key="3">
    <source>
        <dbReference type="ARBA" id="ARBA00011245"/>
    </source>
</evidence>
<dbReference type="Pfam" id="PF00089">
    <property type="entry name" value="Trypsin"/>
    <property type="match status" value="1"/>
</dbReference>
<dbReference type="SMART" id="SM00020">
    <property type="entry name" value="Tryp_SPc"/>
    <property type="match status" value="1"/>
</dbReference>
<keyword evidence="11" id="KW-0472">Membrane</keyword>
<dbReference type="AlphaFoldDB" id="A0AAW1BZ16"/>
<reference evidence="11 12" key="1">
    <citation type="journal article" date="2024" name="Proc. Natl. Acad. Sci. U.S.A.">
        <title>The genetic regulatory architecture and epigenomic basis for age-related changes in rattlesnake venom.</title>
        <authorList>
            <person name="Hogan M.P."/>
            <person name="Holding M.L."/>
            <person name="Nystrom G.S."/>
            <person name="Colston T.J."/>
            <person name="Bartlett D.A."/>
            <person name="Mason A.J."/>
            <person name="Ellsworth S.A."/>
            <person name="Rautsaw R.M."/>
            <person name="Lawrence K.C."/>
            <person name="Strickland J.L."/>
            <person name="He B."/>
            <person name="Fraser P."/>
            <person name="Margres M.J."/>
            <person name="Gilbert D.M."/>
            <person name="Gibbs H.L."/>
            <person name="Parkinson C.L."/>
            <person name="Rokyta D.R."/>
        </authorList>
    </citation>
    <scope>NUCLEOTIDE SEQUENCE [LARGE SCALE GENOMIC DNA]</scope>
    <source>
        <strain evidence="11">DRR0105</strain>
    </source>
</reference>
<dbReference type="GO" id="GO:0004252">
    <property type="term" value="F:serine-type endopeptidase activity"/>
    <property type="evidence" value="ECO:0007669"/>
    <property type="project" value="InterPro"/>
</dbReference>
<dbReference type="GO" id="GO:0006508">
    <property type="term" value="P:proteolysis"/>
    <property type="evidence" value="ECO:0007669"/>
    <property type="project" value="UniProtKB-KW"/>
</dbReference>
<feature type="chain" id="PRO_5043407601" evidence="9">
    <location>
        <begin position="25"/>
        <end position="311"/>
    </location>
</feature>
<keyword evidence="5 11" id="KW-0645">Protease</keyword>
<keyword evidence="12" id="KW-1185">Reference proteome</keyword>
<dbReference type="PROSITE" id="PS50240">
    <property type="entry name" value="TRYPSIN_DOM"/>
    <property type="match status" value="1"/>
</dbReference>
<protein>
    <submittedName>
        <fullName evidence="11">TMPRSS12: Transmembrane protease serine 12</fullName>
    </submittedName>
</protein>
<dbReference type="Gene3D" id="2.40.10.10">
    <property type="entry name" value="Trypsin-like serine proteases"/>
    <property type="match status" value="1"/>
</dbReference>
<dbReference type="InterPro" id="IPR001254">
    <property type="entry name" value="Trypsin_dom"/>
</dbReference>
<gene>
    <name evidence="11" type="ORF">NXF25_005930</name>
</gene>
<comment type="similarity">
    <text evidence="2">Belongs to the peptidase S1 family. Snake venom subfamily.</text>
</comment>
<name>A0AAW1BZ16_CROAD</name>
<evidence type="ECO:0000256" key="4">
    <source>
        <dbReference type="ARBA" id="ARBA00022525"/>
    </source>
</evidence>
<evidence type="ECO:0000256" key="8">
    <source>
        <dbReference type="ARBA" id="ARBA00023157"/>
    </source>
</evidence>
<dbReference type="SUPFAM" id="SSF50494">
    <property type="entry name" value="Trypsin-like serine proteases"/>
    <property type="match status" value="1"/>
</dbReference>
<dbReference type="PRINTS" id="PR00722">
    <property type="entry name" value="CHYMOTRYPSIN"/>
</dbReference>
<dbReference type="InterPro" id="IPR043504">
    <property type="entry name" value="Peptidase_S1_PA_chymotrypsin"/>
</dbReference>
<dbReference type="InterPro" id="IPR009003">
    <property type="entry name" value="Peptidase_S1_PA"/>
</dbReference>
<comment type="subunit">
    <text evidence="3">Monomer.</text>
</comment>
<dbReference type="PANTHER" id="PTHR24252">
    <property type="entry name" value="ACROSIN-RELATED"/>
    <property type="match status" value="1"/>
</dbReference>
<keyword evidence="7" id="KW-0720">Serine protease</keyword>
<evidence type="ECO:0000313" key="12">
    <source>
        <dbReference type="Proteomes" id="UP001474421"/>
    </source>
</evidence>
<feature type="domain" description="Peptidase S1" evidence="10">
    <location>
        <begin position="48"/>
        <end position="286"/>
    </location>
</feature>
<accession>A0AAW1BZ16</accession>
<keyword evidence="6" id="KW-0378">Hydrolase</keyword>
<evidence type="ECO:0000313" key="11">
    <source>
        <dbReference type="EMBL" id="KAK9407156.1"/>
    </source>
</evidence>
<proteinExistence type="inferred from homology"/>
<evidence type="ECO:0000256" key="5">
    <source>
        <dbReference type="ARBA" id="ARBA00022670"/>
    </source>
</evidence>
<evidence type="ECO:0000256" key="6">
    <source>
        <dbReference type="ARBA" id="ARBA00022801"/>
    </source>
</evidence>
<keyword evidence="8" id="KW-1015">Disulfide bond</keyword>
<feature type="signal peptide" evidence="9">
    <location>
        <begin position="1"/>
        <end position="24"/>
    </location>
</feature>
<keyword evidence="9" id="KW-0732">Signal</keyword>
<keyword evidence="4" id="KW-0964">Secreted</keyword>
<evidence type="ECO:0000256" key="1">
    <source>
        <dbReference type="ARBA" id="ARBA00004613"/>
    </source>
</evidence>
<dbReference type="GO" id="GO:0005576">
    <property type="term" value="C:extracellular region"/>
    <property type="evidence" value="ECO:0007669"/>
    <property type="project" value="UniProtKB-SubCell"/>
</dbReference>
<keyword evidence="11" id="KW-0812">Transmembrane</keyword>
<evidence type="ECO:0000256" key="2">
    <source>
        <dbReference type="ARBA" id="ARBA00009228"/>
    </source>
</evidence>
<dbReference type="PANTHER" id="PTHR24252:SF21">
    <property type="entry name" value="TRANSMEMBRANE SERINE PROTEASE 12"/>
    <property type="match status" value="1"/>
</dbReference>